<evidence type="ECO:0000259" key="8">
    <source>
        <dbReference type="PROSITE" id="PS50157"/>
    </source>
</evidence>
<dbReference type="Proteomes" id="UP001652625">
    <property type="component" value="Chromosome 14"/>
</dbReference>
<dbReference type="PROSITE" id="PS50157">
    <property type="entry name" value="ZINC_FINGER_C2H2_2"/>
    <property type="match status" value="1"/>
</dbReference>
<dbReference type="PANTHER" id="PTHR45956:SF6">
    <property type="entry name" value="RUN DOMAIN-CONTAINING PROTEIN"/>
    <property type="match status" value="1"/>
</dbReference>
<evidence type="ECO:0000256" key="3">
    <source>
        <dbReference type="ARBA" id="ARBA00022833"/>
    </source>
</evidence>
<protein>
    <submittedName>
        <fullName evidence="11">Early endosome antigen 1 isoform X5</fullName>
    </submittedName>
</protein>
<reference evidence="11" key="1">
    <citation type="submission" date="2025-08" db="UniProtKB">
        <authorList>
            <consortium name="RefSeq"/>
        </authorList>
    </citation>
    <scope>IDENTIFICATION</scope>
</reference>
<keyword evidence="10" id="KW-1185">Reference proteome</keyword>
<sequence>MLNRFRGKKAVKGSESLTDSNEIPEKKQGFLCPMCMALFPGPAELQIHFEKVHSGGTLVEEKLLNLDDDNDDDGDHTDALPDHSKNDGLVHSFLDTQTDKYDSEEKETSLLRHELFELKSELKEEKWYSGQLKVELEAISSQLEKLEEDKKLVEEEYQNQLKSAEIGYLSVVEENKKLKEEIKFADYHTTKERHEKLKLQLLQSQNEVEEEKQRIFVLEELIRTIRAEQQVKNVDMSSQTNEETINTNSKINCLELERLNDVIKKQISDNQDLIEKQIRGDAEVNSLRHQLSSLEQLKNEIEQKCMSKDTQINSLEQLKNEIEQKCMSKDTQINSLQTAINTSSEALSIVHEQVNQQRNEIQSLEQKIVLLECSLKEKSEIVNSNELAIKTAQHQLTAEKSTIINMEKDLVNYKLSVDELQQKNADLMDTLKELEPKLLFEKSQVVRLEREQVELIAKIETGEGSNAVIQQLSQEKILLSDSISSLEKNLENQTKLHKEQVKEMIHEKTILQERVHDCENEIKKVESLLQDFKDAEKKHLHLISLLNEQLKTKTDVSEQQIIEIRTVKEQLDNLISNHAQLQQQLKESNELILKMKAENAQLEQIETELLGKATDMRAELEKIQFEKSSQIKELHDQLLLKDESMSKIIYEKETAIQSLYEVIDKKNQEIIIKAEAISNEKINLEKEIEIRSSLAAELQDWKSKFEKLEHYLEIKDETLNSLQSKLEIAEQDLKKPCLSCQNYEIQLCRLQESLKEENGRLNLLSQQITALQFEAQEKNLKNEELNSKIIEITNQFHEKQSLLEEKISEAAKEKISLNEQLVKTEQKFKEESLLREASEKSLKEESFLREISEKALKEESLLREKYEKSFKEESLLREALDKSLKEEALFREALDASLKKESTLRENLEKEVVELKTSLEEKEEKLKEAIVAIKHNEVRLYDLNDSLILKENEITKIWNEKQQLEKDILKKESSLLMVIDEGKVALEKEVKSHKESKDEALQIQLTLKEEIKSWTEKFKQVNEDSQSKIKNLEKIANDLKGDVTVLEARIENCNDEKKALLDRILSTEEKYKKCKQTLNETNKKLEQSVTGLQELGQEYQNLQVRQVMLSNRQWADDSFVTSCKKCNKQFNLTTRKHHCRHCGMVFCGTCSQYSAVIASNKNPVRVCETCSIELGDIRGTNVRRISSSSINSAQSYR</sequence>
<organism evidence="10 11">
    <name type="scientific">Hydra vulgaris</name>
    <name type="common">Hydra</name>
    <name type="synonym">Hydra attenuata</name>
    <dbReference type="NCBI Taxonomy" id="6087"/>
    <lineage>
        <taxon>Eukaryota</taxon>
        <taxon>Metazoa</taxon>
        <taxon>Cnidaria</taxon>
        <taxon>Hydrozoa</taxon>
        <taxon>Hydroidolina</taxon>
        <taxon>Anthoathecata</taxon>
        <taxon>Aplanulata</taxon>
        <taxon>Hydridae</taxon>
        <taxon>Hydra</taxon>
    </lineage>
</organism>
<evidence type="ECO:0000313" key="10">
    <source>
        <dbReference type="Proteomes" id="UP001652625"/>
    </source>
</evidence>
<dbReference type="Gene3D" id="3.30.40.10">
    <property type="entry name" value="Zinc/RING finger domain, C3HC4 (zinc finger)"/>
    <property type="match status" value="1"/>
</dbReference>
<dbReference type="InterPro" id="IPR013083">
    <property type="entry name" value="Znf_RING/FYVE/PHD"/>
</dbReference>
<feature type="region of interest" description="Disordered" evidence="7">
    <location>
        <begin position="66"/>
        <end position="89"/>
    </location>
</feature>
<evidence type="ECO:0000313" key="11">
    <source>
        <dbReference type="RefSeq" id="XP_065674339.1"/>
    </source>
</evidence>
<dbReference type="Gene3D" id="1.20.5.390">
    <property type="entry name" value="L1 transposable element, trimerization domain"/>
    <property type="match status" value="1"/>
</dbReference>
<dbReference type="InterPro" id="IPR011011">
    <property type="entry name" value="Znf_FYVE_PHD"/>
</dbReference>
<keyword evidence="1" id="KW-0479">Metal-binding</keyword>
<dbReference type="SMART" id="SM00064">
    <property type="entry name" value="FYVE"/>
    <property type="match status" value="1"/>
</dbReference>
<dbReference type="PROSITE" id="PS00028">
    <property type="entry name" value="ZINC_FINGER_C2H2_1"/>
    <property type="match status" value="1"/>
</dbReference>
<feature type="coiled-coil region" evidence="6">
    <location>
        <begin position="983"/>
        <end position="1112"/>
    </location>
</feature>
<dbReference type="RefSeq" id="XP_065674339.1">
    <property type="nucleotide sequence ID" value="XM_065818267.1"/>
</dbReference>
<evidence type="ECO:0000256" key="1">
    <source>
        <dbReference type="ARBA" id="ARBA00022723"/>
    </source>
</evidence>
<feature type="compositionally biased region" description="Basic residues" evidence="7">
    <location>
        <begin position="1"/>
        <end position="11"/>
    </location>
</feature>
<dbReference type="Pfam" id="PF01363">
    <property type="entry name" value="FYVE"/>
    <property type="match status" value="1"/>
</dbReference>
<dbReference type="InterPro" id="IPR013087">
    <property type="entry name" value="Znf_C2H2_type"/>
</dbReference>
<dbReference type="SUPFAM" id="SSF69979">
    <property type="entry name" value="Eea1 homodimerisation domain"/>
    <property type="match status" value="1"/>
</dbReference>
<feature type="compositionally biased region" description="Acidic residues" evidence="7">
    <location>
        <begin position="66"/>
        <end position="75"/>
    </location>
</feature>
<feature type="coiled-coil region" evidence="6">
    <location>
        <begin position="564"/>
        <end position="608"/>
    </location>
</feature>
<dbReference type="GeneID" id="100200189"/>
<feature type="coiled-coil region" evidence="6">
    <location>
        <begin position="768"/>
        <end position="827"/>
    </location>
</feature>
<evidence type="ECO:0000256" key="5">
    <source>
        <dbReference type="PROSITE-ProRule" id="PRU00042"/>
    </source>
</evidence>
<feature type="compositionally biased region" description="Basic and acidic residues" evidence="7">
    <location>
        <begin position="76"/>
        <end position="88"/>
    </location>
</feature>
<gene>
    <name evidence="11" type="primary">LOC100200189</name>
</gene>
<name>A0ABM4DIN0_HYDVU</name>
<feature type="coiled-coil region" evidence="6">
    <location>
        <begin position="187"/>
        <end position="228"/>
    </location>
</feature>
<dbReference type="InterPro" id="IPR000306">
    <property type="entry name" value="Znf_FYVE"/>
</dbReference>
<dbReference type="CDD" id="cd15730">
    <property type="entry name" value="FYVE_EEA1"/>
    <property type="match status" value="1"/>
</dbReference>
<dbReference type="InterPro" id="IPR047335">
    <property type="entry name" value="RUFY1-3"/>
</dbReference>
<feature type="domain" description="C2H2-type" evidence="8">
    <location>
        <begin position="30"/>
        <end position="58"/>
    </location>
</feature>
<evidence type="ECO:0000256" key="7">
    <source>
        <dbReference type="SAM" id="MobiDB-lite"/>
    </source>
</evidence>
<keyword evidence="3" id="KW-0862">Zinc</keyword>
<dbReference type="PANTHER" id="PTHR45956">
    <property type="entry name" value="RUN AND FYVE DOMAIN-CONTAINING PROTEIN 2-LIKE PROTEIN"/>
    <property type="match status" value="1"/>
</dbReference>
<feature type="region of interest" description="Disordered" evidence="7">
    <location>
        <begin position="1"/>
        <end position="22"/>
    </location>
</feature>
<keyword evidence="2 5" id="KW-0863">Zinc-finger</keyword>
<evidence type="ECO:0000259" key="9">
    <source>
        <dbReference type="PROSITE" id="PS50178"/>
    </source>
</evidence>
<accession>A0ABM4DIN0</accession>
<evidence type="ECO:0000256" key="2">
    <source>
        <dbReference type="ARBA" id="ARBA00022771"/>
    </source>
</evidence>
<evidence type="ECO:0000256" key="4">
    <source>
        <dbReference type="ARBA" id="ARBA00023054"/>
    </source>
</evidence>
<feature type="domain" description="FYVE-type" evidence="9">
    <location>
        <begin position="1117"/>
        <end position="1175"/>
    </location>
</feature>
<feature type="coiled-coil region" evidence="6">
    <location>
        <begin position="469"/>
        <end position="538"/>
    </location>
</feature>
<dbReference type="PROSITE" id="PS50178">
    <property type="entry name" value="ZF_FYVE"/>
    <property type="match status" value="1"/>
</dbReference>
<proteinExistence type="predicted"/>
<feature type="coiled-coil region" evidence="6">
    <location>
        <begin position="256"/>
        <end position="437"/>
    </location>
</feature>
<dbReference type="InterPro" id="IPR017455">
    <property type="entry name" value="Znf_FYVE-rel"/>
</dbReference>
<feature type="coiled-coil region" evidence="6">
    <location>
        <begin position="129"/>
        <end position="163"/>
    </location>
</feature>
<dbReference type="SUPFAM" id="SSF57903">
    <property type="entry name" value="FYVE/PHD zinc finger"/>
    <property type="match status" value="1"/>
</dbReference>
<keyword evidence="4 6" id="KW-0175">Coiled coil</keyword>
<evidence type="ECO:0000256" key="6">
    <source>
        <dbReference type="SAM" id="Coils"/>
    </source>
</evidence>
<feature type="coiled-coil region" evidence="6">
    <location>
        <begin position="891"/>
        <end position="939"/>
    </location>
</feature>